<dbReference type="Pfam" id="PF00005">
    <property type="entry name" value="ABC_tran"/>
    <property type="match status" value="1"/>
</dbReference>
<evidence type="ECO:0000313" key="6">
    <source>
        <dbReference type="EMBL" id="MEZ7196116.1"/>
    </source>
</evidence>
<evidence type="ECO:0000259" key="5">
    <source>
        <dbReference type="PROSITE" id="PS50893"/>
    </source>
</evidence>
<reference evidence="6 7" key="1">
    <citation type="submission" date="2024-08" db="EMBL/GenBank/DDBJ databases">
        <title>Sulfate-reducing bacteria isolated from formation water of the oil field in Kazakhstan and description of Pseudodesulfovibrio sp.</title>
        <authorList>
            <person name="Bidzhieva S.K."/>
            <person name="Tourova T.P."/>
            <person name="Grouzdev D.S."/>
            <person name="Beletsky A.V."/>
            <person name="Sokolova D.S."/>
            <person name="Samigullina S.R."/>
            <person name="Poltaraus A.B."/>
            <person name="Avtukh A.N."/>
            <person name="Tereshina V.M."/>
            <person name="Zhaparov N.S."/>
            <person name="Mardanov A.V."/>
            <person name="Nazina T.N."/>
        </authorList>
    </citation>
    <scope>NUCLEOTIDE SEQUENCE [LARGE SCALE GENOMIC DNA]</scope>
    <source>
        <strain evidence="6 7">9FUS</strain>
    </source>
</reference>
<dbReference type="InterPro" id="IPR003593">
    <property type="entry name" value="AAA+_ATPase"/>
</dbReference>
<dbReference type="EMBL" id="JBGLYH010000009">
    <property type="protein sequence ID" value="MEZ7196116.1"/>
    <property type="molecule type" value="Genomic_DNA"/>
</dbReference>
<keyword evidence="4 6" id="KW-0067">ATP-binding</keyword>
<dbReference type="PROSITE" id="PS50893">
    <property type="entry name" value="ABC_TRANSPORTER_2"/>
    <property type="match status" value="1"/>
</dbReference>
<evidence type="ECO:0000256" key="2">
    <source>
        <dbReference type="ARBA" id="ARBA00022448"/>
    </source>
</evidence>
<organism evidence="6 7">
    <name type="scientific">Pseudodesulfovibrio karagichevae</name>
    <dbReference type="NCBI Taxonomy" id="3239305"/>
    <lineage>
        <taxon>Bacteria</taxon>
        <taxon>Pseudomonadati</taxon>
        <taxon>Thermodesulfobacteriota</taxon>
        <taxon>Desulfovibrionia</taxon>
        <taxon>Desulfovibrionales</taxon>
        <taxon>Desulfovibrionaceae</taxon>
    </lineage>
</organism>
<dbReference type="CDD" id="cd03255">
    <property type="entry name" value="ABC_MJ0796_LolCDE_FtsE"/>
    <property type="match status" value="1"/>
</dbReference>
<accession>A0ABV4JZG9</accession>
<keyword evidence="3" id="KW-0547">Nucleotide-binding</keyword>
<gene>
    <name evidence="6" type="ORF">AB6M95_05085</name>
</gene>
<dbReference type="PANTHER" id="PTHR24220:SF689">
    <property type="entry name" value="LIPOPROTEIN-RELEASING SYSTEM ATP-BINDING PROTEIN LOLD"/>
    <property type="match status" value="1"/>
</dbReference>
<sequence length="222" mass="24022">MFEAKNITKTFSGEGGETSVLNGADLLVEPGRFVSIVGRSGSGKTTFLNILSTLLAPDSGQLLYRGEDITHASRARLNELRRRDFAVIFQFHHLLPYLTARENVLLPYMQGLGPVTAEVRRRADACLDRVGLSGKGGKLPGHLSGGEQQRVAIARALVKESAILFADEPTGNLDKETGDAIMGLLGELKHEGLAIVMVTHDEEYAARADRAVRMADGVVLKQ</sequence>
<evidence type="ECO:0000256" key="3">
    <source>
        <dbReference type="ARBA" id="ARBA00022741"/>
    </source>
</evidence>
<dbReference type="SMART" id="SM00382">
    <property type="entry name" value="AAA"/>
    <property type="match status" value="1"/>
</dbReference>
<evidence type="ECO:0000256" key="1">
    <source>
        <dbReference type="ARBA" id="ARBA00005417"/>
    </source>
</evidence>
<dbReference type="SUPFAM" id="SSF52540">
    <property type="entry name" value="P-loop containing nucleoside triphosphate hydrolases"/>
    <property type="match status" value="1"/>
</dbReference>
<comment type="similarity">
    <text evidence="1">Belongs to the ABC transporter superfamily.</text>
</comment>
<dbReference type="GO" id="GO:0005524">
    <property type="term" value="F:ATP binding"/>
    <property type="evidence" value="ECO:0007669"/>
    <property type="project" value="UniProtKB-KW"/>
</dbReference>
<feature type="domain" description="ABC transporter" evidence="5">
    <location>
        <begin position="2"/>
        <end position="222"/>
    </location>
</feature>
<evidence type="ECO:0000256" key="4">
    <source>
        <dbReference type="ARBA" id="ARBA00022840"/>
    </source>
</evidence>
<evidence type="ECO:0000313" key="7">
    <source>
        <dbReference type="Proteomes" id="UP001568698"/>
    </source>
</evidence>
<dbReference type="RefSeq" id="WP_371385656.1">
    <property type="nucleotide sequence ID" value="NZ_JBGLYH010000009.1"/>
</dbReference>
<dbReference type="Proteomes" id="UP001568698">
    <property type="component" value="Unassembled WGS sequence"/>
</dbReference>
<dbReference type="InterPro" id="IPR003439">
    <property type="entry name" value="ABC_transporter-like_ATP-bd"/>
</dbReference>
<protein>
    <submittedName>
        <fullName evidence="6">ABC transporter ATP-binding protein</fullName>
    </submittedName>
</protein>
<comment type="caution">
    <text evidence="6">The sequence shown here is derived from an EMBL/GenBank/DDBJ whole genome shotgun (WGS) entry which is preliminary data.</text>
</comment>
<name>A0ABV4JZG9_9BACT</name>
<dbReference type="InterPro" id="IPR017871">
    <property type="entry name" value="ABC_transporter-like_CS"/>
</dbReference>
<dbReference type="Gene3D" id="3.40.50.300">
    <property type="entry name" value="P-loop containing nucleotide triphosphate hydrolases"/>
    <property type="match status" value="1"/>
</dbReference>
<keyword evidence="2" id="KW-0813">Transport</keyword>
<dbReference type="InterPro" id="IPR015854">
    <property type="entry name" value="ABC_transpr_LolD-like"/>
</dbReference>
<dbReference type="PANTHER" id="PTHR24220">
    <property type="entry name" value="IMPORT ATP-BINDING PROTEIN"/>
    <property type="match status" value="1"/>
</dbReference>
<keyword evidence="7" id="KW-1185">Reference proteome</keyword>
<proteinExistence type="inferred from homology"/>
<dbReference type="InterPro" id="IPR027417">
    <property type="entry name" value="P-loop_NTPase"/>
</dbReference>
<dbReference type="PROSITE" id="PS00211">
    <property type="entry name" value="ABC_TRANSPORTER_1"/>
    <property type="match status" value="1"/>
</dbReference>
<dbReference type="InterPro" id="IPR017911">
    <property type="entry name" value="MacB-like_ATP-bd"/>
</dbReference>